<accession>Q113B3</accession>
<sequence length="130" mass="15190">MLWSSVPNLITYKPASAQTIHRCEEDFRTDVDYFKELPDIFYHVVPDISGSYGGFFNPGIKMATCFVPVTSRKCFYWDRSKEKWRPCGQDFQHLDPNHPTKLRFSGDGGVLERNGKKYHGFFPTSKFYFD</sequence>
<proteinExistence type="predicted"/>
<dbReference type="KEGG" id="ter:Tery_2180"/>
<organism evidence="1">
    <name type="scientific">Trichodesmium erythraeum (strain IMS101)</name>
    <dbReference type="NCBI Taxonomy" id="203124"/>
    <lineage>
        <taxon>Bacteria</taxon>
        <taxon>Bacillati</taxon>
        <taxon>Cyanobacteriota</taxon>
        <taxon>Cyanophyceae</taxon>
        <taxon>Oscillatoriophycideae</taxon>
        <taxon>Oscillatoriales</taxon>
        <taxon>Microcoleaceae</taxon>
        <taxon>Trichodesmium</taxon>
    </lineage>
</organism>
<protein>
    <submittedName>
        <fullName evidence="1">Uncharacterized protein</fullName>
    </submittedName>
</protein>
<reference evidence="1" key="1">
    <citation type="submission" date="2006-06" db="EMBL/GenBank/DDBJ databases">
        <title>Complete sequence of Trichodesmium erythraeum IMS101.</title>
        <authorList>
            <consortium name="US DOE Joint Genome Institute"/>
            <person name="Copeland A."/>
            <person name="Lucas S."/>
            <person name="Lapidus A."/>
            <person name="Barry K."/>
            <person name="Detter J.C."/>
            <person name="Glavina del Rio T."/>
            <person name="Hammon N."/>
            <person name="Israni S."/>
            <person name="Dalin E."/>
            <person name="Tice H."/>
            <person name="Pitluck S."/>
            <person name="Kiss H."/>
            <person name="Munk A.C."/>
            <person name="Brettin T."/>
            <person name="Bruce D."/>
            <person name="Han C."/>
            <person name="Tapia R."/>
            <person name="Gilna P."/>
            <person name="Schmutz J."/>
            <person name="Larimer F."/>
            <person name="Land M."/>
            <person name="Hauser L."/>
            <person name="Kyrpides N."/>
            <person name="Kim E."/>
            <person name="Richardson P."/>
        </authorList>
    </citation>
    <scope>NUCLEOTIDE SEQUENCE [LARGE SCALE GENOMIC DNA]</scope>
    <source>
        <strain evidence="1">IMS101</strain>
    </source>
</reference>
<gene>
    <name evidence="1" type="ordered locus">Tery_2180</name>
</gene>
<dbReference type="EMBL" id="CP000393">
    <property type="protein sequence ID" value="ABG51411.1"/>
    <property type="molecule type" value="Genomic_DNA"/>
</dbReference>
<dbReference type="HOGENOM" id="CLU_1937214_0_0_3"/>
<dbReference type="RefSeq" id="WP_011611781.1">
    <property type="nucleotide sequence ID" value="NC_008312.1"/>
</dbReference>
<name>Q113B3_TRIEI</name>
<evidence type="ECO:0000313" key="1">
    <source>
        <dbReference type="EMBL" id="ABG51411.1"/>
    </source>
</evidence>
<dbReference type="AlphaFoldDB" id="Q113B3"/>